<name>A0ABU1BTP4_9BURK</name>
<dbReference type="EMBL" id="JAUYVH010000019">
    <property type="protein sequence ID" value="MDQ9172274.1"/>
    <property type="molecule type" value="Genomic_DNA"/>
</dbReference>
<proteinExistence type="predicted"/>
<protein>
    <submittedName>
        <fullName evidence="1">Uncharacterized protein</fullName>
    </submittedName>
</protein>
<accession>A0ABU1BTP4</accession>
<gene>
    <name evidence="1" type="ORF">Q8A64_17830</name>
</gene>
<evidence type="ECO:0000313" key="2">
    <source>
        <dbReference type="Proteomes" id="UP001225596"/>
    </source>
</evidence>
<reference evidence="1 2" key="1">
    <citation type="submission" date="2023-08" db="EMBL/GenBank/DDBJ databases">
        <title>Oxalobacteraceae gen .nov., isolated from river sludge outside the plant.</title>
        <authorList>
            <person name="Zhao S.Y."/>
        </authorList>
    </citation>
    <scope>NUCLEOTIDE SEQUENCE [LARGE SCALE GENOMIC DNA]</scope>
    <source>
        <strain evidence="1 2">R-40</strain>
    </source>
</reference>
<evidence type="ECO:0000313" key="1">
    <source>
        <dbReference type="EMBL" id="MDQ9172274.1"/>
    </source>
</evidence>
<comment type="caution">
    <text evidence="1">The sequence shown here is derived from an EMBL/GenBank/DDBJ whole genome shotgun (WGS) entry which is preliminary data.</text>
</comment>
<keyword evidence="2" id="KW-1185">Reference proteome</keyword>
<organism evidence="1 2">
    <name type="scientific">Keguizhuia sedimenti</name>
    <dbReference type="NCBI Taxonomy" id="3064264"/>
    <lineage>
        <taxon>Bacteria</taxon>
        <taxon>Pseudomonadati</taxon>
        <taxon>Pseudomonadota</taxon>
        <taxon>Betaproteobacteria</taxon>
        <taxon>Burkholderiales</taxon>
        <taxon>Oxalobacteraceae</taxon>
        <taxon>Keguizhuia</taxon>
    </lineage>
</organism>
<dbReference type="RefSeq" id="WP_338438300.1">
    <property type="nucleotide sequence ID" value="NZ_JAUYVH010000019.1"/>
</dbReference>
<dbReference type="Proteomes" id="UP001225596">
    <property type="component" value="Unassembled WGS sequence"/>
</dbReference>
<sequence>MFGLFAKQKKVRTVSAAERAALIAKLVATLGTQYSGLKQYRSVQVAGR</sequence>